<name>A0ABX1P9J8_9CYAN</name>
<dbReference type="EMBL" id="QMEB01000137">
    <property type="protein sequence ID" value="NMG21090.1"/>
    <property type="molecule type" value="Genomic_DNA"/>
</dbReference>
<organism evidence="2 3">
    <name type="scientific">Brasilonema bromeliae SPC951</name>
    <dbReference type="NCBI Taxonomy" id="385972"/>
    <lineage>
        <taxon>Bacteria</taxon>
        <taxon>Bacillati</taxon>
        <taxon>Cyanobacteriota</taxon>
        <taxon>Cyanophyceae</taxon>
        <taxon>Nostocales</taxon>
        <taxon>Scytonemataceae</taxon>
        <taxon>Brasilonema</taxon>
        <taxon>Bromeliae group (in: Brasilonema)</taxon>
    </lineage>
</organism>
<proteinExistence type="predicted"/>
<sequence>MDSLNGDSKSTFLEDLQSGLDNTEHDNILALSVLSNTIEILEKIVIKISQFGQTGAQLKNSKHKDSQVIESLDLNSGQRPEVEDRVELLCEQVETLKQLLYDKELELQEIKQELRDTNEDLWATLNSPWLALDEAKELVKEILVSKKPIAETLATLITTIYNSTVKPLELGHKEKSNSIKLLISAPGNFILTNNEAYQMKSTALIKQAREIRAKSKILREESREVQAKFREVEVQFMKLESKFVRQASFMLLTPNFRHRQKPKAIELADVSPPAQLLDFGV</sequence>
<evidence type="ECO:0000256" key="1">
    <source>
        <dbReference type="SAM" id="Coils"/>
    </source>
</evidence>
<comment type="caution">
    <text evidence="2">The sequence shown here is derived from an EMBL/GenBank/DDBJ whole genome shotgun (WGS) entry which is preliminary data.</text>
</comment>
<accession>A0ABX1P9J8</accession>
<evidence type="ECO:0000313" key="2">
    <source>
        <dbReference type="EMBL" id="NMG21090.1"/>
    </source>
</evidence>
<evidence type="ECO:0000313" key="3">
    <source>
        <dbReference type="Proteomes" id="UP000718564"/>
    </source>
</evidence>
<reference evidence="2 3" key="1">
    <citation type="submission" date="2018-06" db="EMBL/GenBank/DDBJ databases">
        <title>Comparative genomics of Brasilonema spp. strains.</title>
        <authorList>
            <person name="Alvarenga D.O."/>
            <person name="Fiore M.F."/>
            <person name="Varani A.M."/>
        </authorList>
    </citation>
    <scope>NUCLEOTIDE SEQUENCE [LARGE SCALE GENOMIC DNA]</scope>
    <source>
        <strain evidence="2 3">SPC951</strain>
    </source>
</reference>
<gene>
    <name evidence="2" type="ORF">DP116_17190</name>
</gene>
<keyword evidence="3" id="KW-1185">Reference proteome</keyword>
<keyword evidence="1" id="KW-0175">Coiled coil</keyword>
<protein>
    <submittedName>
        <fullName evidence="2">Uncharacterized protein</fullName>
    </submittedName>
</protein>
<dbReference type="RefSeq" id="WP_169156340.1">
    <property type="nucleotide sequence ID" value="NZ_CAWPJE010000130.1"/>
</dbReference>
<dbReference type="Proteomes" id="UP000718564">
    <property type="component" value="Unassembled WGS sequence"/>
</dbReference>
<feature type="coiled-coil region" evidence="1">
    <location>
        <begin position="93"/>
        <end position="120"/>
    </location>
</feature>